<evidence type="ECO:0000259" key="2">
    <source>
        <dbReference type="Pfam" id="PF03865"/>
    </source>
</evidence>
<feature type="chain" id="PRO_5022235480" evidence="1">
    <location>
        <begin position="33"/>
        <end position="401"/>
    </location>
</feature>
<dbReference type="AlphaFoldDB" id="A0A558B4I9"/>
<dbReference type="EMBL" id="VMRX01000042">
    <property type="protein sequence ID" value="TVT31403.1"/>
    <property type="molecule type" value="Genomic_DNA"/>
</dbReference>
<gene>
    <name evidence="3" type="ORF">FHK81_15065</name>
</gene>
<evidence type="ECO:0000313" key="4">
    <source>
        <dbReference type="Proteomes" id="UP000319142"/>
    </source>
</evidence>
<dbReference type="Proteomes" id="UP000319142">
    <property type="component" value="Unassembled WGS sequence"/>
</dbReference>
<dbReference type="InterPro" id="IPR005565">
    <property type="entry name" value="Hemolysn_activator_HlyB_C"/>
</dbReference>
<organism evidence="3 4">
    <name type="scientific">Marinobacter vinifirmus</name>
    <dbReference type="NCBI Taxonomy" id="355591"/>
    <lineage>
        <taxon>Bacteria</taxon>
        <taxon>Pseudomonadati</taxon>
        <taxon>Pseudomonadota</taxon>
        <taxon>Gammaproteobacteria</taxon>
        <taxon>Pseudomonadales</taxon>
        <taxon>Marinobacteraceae</taxon>
        <taxon>Marinobacter</taxon>
    </lineage>
</organism>
<accession>A0A558B4I9</accession>
<protein>
    <submittedName>
        <fullName evidence="3">Hemin-binding protein</fullName>
    </submittedName>
</protein>
<reference evidence="3 4" key="1">
    <citation type="submission" date="2019-07" db="EMBL/GenBank/DDBJ databases">
        <title>The pathways for chlorine oxyanion respiration interact through the shared metabolite chlorate.</title>
        <authorList>
            <person name="Barnum T.P."/>
            <person name="Cheng Y."/>
            <person name="Hill K.A."/>
            <person name="Lucas L.N."/>
            <person name="Carlson H.K."/>
            <person name="Coates J.D."/>
        </authorList>
    </citation>
    <scope>NUCLEOTIDE SEQUENCE [LARGE SCALE GENOMIC DNA]</scope>
    <source>
        <strain evidence="3">UCB</strain>
    </source>
</reference>
<evidence type="ECO:0000313" key="3">
    <source>
        <dbReference type="EMBL" id="TVT31403.1"/>
    </source>
</evidence>
<feature type="domain" description="Haemolysin activator HlyB C-terminal" evidence="2">
    <location>
        <begin position="77"/>
        <end position="312"/>
    </location>
</feature>
<name>A0A558B4I9_9GAMM</name>
<feature type="signal peptide" evidence="1">
    <location>
        <begin position="1"/>
        <end position="32"/>
    </location>
</feature>
<keyword evidence="1" id="KW-0732">Signal</keyword>
<dbReference type="Pfam" id="PF03865">
    <property type="entry name" value="ShlB"/>
    <property type="match status" value="1"/>
</dbReference>
<dbReference type="RefSeq" id="WP_273134649.1">
    <property type="nucleotide sequence ID" value="NZ_VMRX01000042.1"/>
</dbReference>
<sequence>MPQLISKPSGRWKLLSALFLCVAGAYCPPAAASESTLAGNASQTTREALLPQNALQATREHWLRSRMQFSGRTNRDAEHRDGALNLGLKGLFWANHRADVRYSDAKTYRVGNERRVLGFSYGLPLAGNHLDVELRNTAYEEVSRADGARFQKEGRTRNLIVTGRRALFSSYGYQFLGRANYASVDQYWTRRSDEVHRSSYQISSLGLEANGHHSLYGGFSLNTGLRAVTGIEAEVANSSGSEGNQGEEQFGRMVFTASLDRELLAWHWDVDGQYQLASEDIPGSQHLRVAGAGLTAGFNGQSLTVAEGGWLRLGSSSPEFGLPFFPRVSSSVRLSVLRGWVPDESFQQHQAGHVTSGEVSWGVTAQQFSADVSLGRVLTTTTEAIAIPDRPDVRFTMSMQI</sequence>
<proteinExistence type="predicted"/>
<evidence type="ECO:0000256" key="1">
    <source>
        <dbReference type="SAM" id="SignalP"/>
    </source>
</evidence>
<comment type="caution">
    <text evidence="3">The sequence shown here is derived from an EMBL/GenBank/DDBJ whole genome shotgun (WGS) entry which is preliminary data.</text>
</comment>
<dbReference type="Gene3D" id="2.40.160.50">
    <property type="entry name" value="membrane protein fhac: a member of the omp85/tpsb transporter family"/>
    <property type="match status" value="1"/>
</dbReference>